<reference evidence="2 5" key="2">
    <citation type="journal article" date="2019" name="Nat. Med.">
        <title>A library of human gut bacterial isolates paired with longitudinal multiomics data enables mechanistic microbiome research.</title>
        <authorList>
            <person name="Poyet M."/>
            <person name="Groussin M."/>
            <person name="Gibbons S.M."/>
            <person name="Avila-Pacheco J."/>
            <person name="Jiang X."/>
            <person name="Kearney S.M."/>
            <person name="Perrotta A.R."/>
            <person name="Berdy B."/>
            <person name="Zhao S."/>
            <person name="Lieberman T.D."/>
            <person name="Swanson P.K."/>
            <person name="Smith M."/>
            <person name="Roesemann S."/>
            <person name="Alexander J.E."/>
            <person name="Rich S.A."/>
            <person name="Livny J."/>
            <person name="Vlamakis H."/>
            <person name="Clish C."/>
            <person name="Bullock K."/>
            <person name="Deik A."/>
            <person name="Scott J."/>
            <person name="Pierce K.A."/>
            <person name="Xavier R.J."/>
            <person name="Alm E.J."/>
        </authorList>
    </citation>
    <scope>NUCLEOTIDE SEQUENCE [LARGE SCALE GENOMIC DNA]</scope>
    <source>
        <strain evidence="2 5">BIOML-A5</strain>
    </source>
</reference>
<feature type="coiled-coil region" evidence="1">
    <location>
        <begin position="26"/>
        <end position="53"/>
    </location>
</feature>
<dbReference type="RefSeq" id="WP_050440884.1">
    <property type="nucleotide sequence ID" value="NZ_JADMTJ010000002.1"/>
</dbReference>
<organism evidence="3 4">
    <name type="scientific">Bacteroides uniformis</name>
    <dbReference type="NCBI Taxonomy" id="820"/>
    <lineage>
        <taxon>Bacteria</taxon>
        <taxon>Pseudomonadati</taxon>
        <taxon>Bacteroidota</taxon>
        <taxon>Bacteroidia</taxon>
        <taxon>Bacteroidales</taxon>
        <taxon>Bacteroidaceae</taxon>
        <taxon>Bacteroides</taxon>
    </lineage>
</organism>
<gene>
    <name evidence="3" type="ORF">DW988_05230</name>
    <name evidence="2" type="ORF">GAP47_00450</name>
</gene>
<dbReference type="Proteomes" id="UP000462376">
    <property type="component" value="Unassembled WGS sequence"/>
</dbReference>
<name>A0A413NPQ7_BACUN</name>
<reference evidence="3 4" key="1">
    <citation type="submission" date="2018-08" db="EMBL/GenBank/DDBJ databases">
        <title>A genome reference for cultivated species of the human gut microbiota.</title>
        <authorList>
            <person name="Zou Y."/>
            <person name="Xue W."/>
            <person name="Luo G."/>
        </authorList>
    </citation>
    <scope>NUCLEOTIDE SEQUENCE [LARGE SCALE GENOMIC DNA]</scope>
    <source>
        <strain evidence="3 4">AM50-4</strain>
    </source>
</reference>
<dbReference type="Proteomes" id="UP000283684">
    <property type="component" value="Unassembled WGS sequence"/>
</dbReference>
<evidence type="ECO:0000313" key="3">
    <source>
        <dbReference type="EMBL" id="RGZ50549.1"/>
    </source>
</evidence>
<dbReference type="EMBL" id="WCTL01000001">
    <property type="protein sequence ID" value="KAB4241128.1"/>
    <property type="molecule type" value="Genomic_DNA"/>
</dbReference>
<evidence type="ECO:0000313" key="5">
    <source>
        <dbReference type="Proteomes" id="UP000462376"/>
    </source>
</evidence>
<evidence type="ECO:0000313" key="2">
    <source>
        <dbReference type="EMBL" id="KAB4241128.1"/>
    </source>
</evidence>
<accession>A0A413NPQ7</accession>
<keyword evidence="1" id="KW-0175">Coiled coil</keyword>
<dbReference type="AlphaFoldDB" id="A0A413NPQ7"/>
<evidence type="ECO:0000313" key="4">
    <source>
        <dbReference type="Proteomes" id="UP000283684"/>
    </source>
</evidence>
<protein>
    <submittedName>
        <fullName evidence="3">Uncharacterized protein</fullName>
    </submittedName>
</protein>
<dbReference type="GeneID" id="79858312"/>
<evidence type="ECO:0000256" key="1">
    <source>
        <dbReference type="SAM" id="Coils"/>
    </source>
</evidence>
<proteinExistence type="predicted"/>
<dbReference type="EMBL" id="QSEE01000003">
    <property type="protein sequence ID" value="RGZ50549.1"/>
    <property type="molecule type" value="Genomic_DNA"/>
</dbReference>
<comment type="caution">
    <text evidence="3">The sequence shown here is derived from an EMBL/GenBank/DDBJ whole genome shotgun (WGS) entry which is preliminary data.</text>
</comment>
<sequence length="204" mass="23540">MDWAALFACITALGTGWFAYNQLKHNRLADIKAKELERQLERKSTRRSENSARVYGEIHKVLNDLSCDRVYIIQPYPLGDNHYLTILYEVTAKGVARISDFWQDIKMSELPKFTASMARNELMLIRDIDSLDGTRAKAMFSSNGTQSLIVQKLHDTTHDWVGSLVCDFTESIPDDFDEEAIRKKLHFAAMHIQYILPEVKERKL</sequence>